<evidence type="ECO:0000313" key="7">
    <source>
        <dbReference type="Proteomes" id="UP001604277"/>
    </source>
</evidence>
<keyword evidence="4" id="KW-0472">Membrane</keyword>
<evidence type="ECO:0000256" key="4">
    <source>
        <dbReference type="SAM" id="Phobius"/>
    </source>
</evidence>
<gene>
    <name evidence="6" type="ORF">Fot_40117</name>
</gene>
<feature type="domain" description="Peptidase A1" evidence="5">
    <location>
        <begin position="1"/>
        <end position="141"/>
    </location>
</feature>
<protein>
    <submittedName>
        <fullName evidence="6">Protein ASPARTIC PROTEASE IN GUARD CELL 1</fullName>
    </submittedName>
</protein>
<keyword evidence="7" id="KW-1185">Reference proteome</keyword>
<evidence type="ECO:0000256" key="1">
    <source>
        <dbReference type="ARBA" id="ARBA00007447"/>
    </source>
</evidence>
<evidence type="ECO:0000256" key="3">
    <source>
        <dbReference type="ARBA" id="ARBA00022801"/>
    </source>
</evidence>
<comment type="similarity">
    <text evidence="1">Belongs to the peptidase A1 family.</text>
</comment>
<keyword evidence="4" id="KW-0812">Transmembrane</keyword>
<accession>A0ABD1S6L6</accession>
<evidence type="ECO:0000313" key="6">
    <source>
        <dbReference type="EMBL" id="KAL2496360.1"/>
    </source>
</evidence>
<dbReference type="PANTHER" id="PTHR47967">
    <property type="entry name" value="OS07G0603500 PROTEIN-RELATED"/>
    <property type="match status" value="1"/>
</dbReference>
<dbReference type="InterPro" id="IPR033121">
    <property type="entry name" value="PEPTIDASE_A1"/>
</dbReference>
<name>A0ABD1S6L6_9LAMI</name>
<evidence type="ECO:0000259" key="5">
    <source>
        <dbReference type="PROSITE" id="PS51767"/>
    </source>
</evidence>
<dbReference type="PROSITE" id="PS51767">
    <property type="entry name" value="PEPTIDASE_A1"/>
    <property type="match status" value="1"/>
</dbReference>
<dbReference type="Proteomes" id="UP001604277">
    <property type="component" value="Unassembled WGS sequence"/>
</dbReference>
<feature type="transmembrane region" description="Helical" evidence="4">
    <location>
        <begin position="99"/>
        <end position="117"/>
    </location>
</feature>
<proteinExistence type="inferred from homology"/>
<sequence length="141" mass="15543">MDIYENITIVAELQCEPCSDCYQQIDPFFNSSGSSTYKALTCQQSSAQVLAYRTDMCLYQVSYGDGSYTIRDFVTETVSFGSSGSVPNVAVSYGHDNEWLFVGATCLLGLGHFVFAFSNQSHFYFILLSGSGRKFSFDSGV</sequence>
<evidence type="ECO:0000256" key="2">
    <source>
        <dbReference type="ARBA" id="ARBA00022670"/>
    </source>
</evidence>
<keyword evidence="2 6" id="KW-0645">Protease</keyword>
<dbReference type="InterPro" id="IPR051708">
    <property type="entry name" value="Plant_Aspart_Prot_A1"/>
</dbReference>
<dbReference type="EMBL" id="JBFOLJ010000011">
    <property type="protein sequence ID" value="KAL2496360.1"/>
    <property type="molecule type" value="Genomic_DNA"/>
</dbReference>
<dbReference type="AlphaFoldDB" id="A0ABD1S6L6"/>
<dbReference type="SUPFAM" id="SSF50630">
    <property type="entry name" value="Acid proteases"/>
    <property type="match status" value="1"/>
</dbReference>
<dbReference type="InterPro" id="IPR021109">
    <property type="entry name" value="Peptidase_aspartic_dom_sf"/>
</dbReference>
<keyword evidence="4" id="KW-1133">Transmembrane helix</keyword>
<organism evidence="6 7">
    <name type="scientific">Forsythia ovata</name>
    <dbReference type="NCBI Taxonomy" id="205694"/>
    <lineage>
        <taxon>Eukaryota</taxon>
        <taxon>Viridiplantae</taxon>
        <taxon>Streptophyta</taxon>
        <taxon>Embryophyta</taxon>
        <taxon>Tracheophyta</taxon>
        <taxon>Spermatophyta</taxon>
        <taxon>Magnoliopsida</taxon>
        <taxon>eudicotyledons</taxon>
        <taxon>Gunneridae</taxon>
        <taxon>Pentapetalae</taxon>
        <taxon>asterids</taxon>
        <taxon>lamiids</taxon>
        <taxon>Lamiales</taxon>
        <taxon>Oleaceae</taxon>
        <taxon>Forsythieae</taxon>
        <taxon>Forsythia</taxon>
    </lineage>
</organism>
<reference evidence="7" key="1">
    <citation type="submission" date="2024-07" db="EMBL/GenBank/DDBJ databases">
        <title>Two chromosome-level genome assemblies of Korean endemic species Abeliophyllum distichum and Forsythia ovata (Oleaceae).</title>
        <authorList>
            <person name="Jang H."/>
        </authorList>
    </citation>
    <scope>NUCLEOTIDE SEQUENCE [LARGE SCALE GENOMIC DNA]</scope>
</reference>
<dbReference type="Gene3D" id="2.40.70.10">
    <property type="entry name" value="Acid Proteases"/>
    <property type="match status" value="1"/>
</dbReference>
<dbReference type="GO" id="GO:0008233">
    <property type="term" value="F:peptidase activity"/>
    <property type="evidence" value="ECO:0007669"/>
    <property type="project" value="UniProtKB-KW"/>
</dbReference>
<comment type="caution">
    <text evidence="6">The sequence shown here is derived from an EMBL/GenBank/DDBJ whole genome shotgun (WGS) entry which is preliminary data.</text>
</comment>
<dbReference type="InterPro" id="IPR032861">
    <property type="entry name" value="TAXi_N"/>
</dbReference>
<dbReference type="GO" id="GO:0006508">
    <property type="term" value="P:proteolysis"/>
    <property type="evidence" value="ECO:0007669"/>
    <property type="project" value="UniProtKB-KW"/>
</dbReference>
<dbReference type="PANTHER" id="PTHR47967:SF60">
    <property type="entry name" value="PROTEIN ASPARTIC PROTEASE IN GUARD CELL 1-LIKE"/>
    <property type="match status" value="1"/>
</dbReference>
<dbReference type="Pfam" id="PF14543">
    <property type="entry name" value="TAXi_N"/>
    <property type="match status" value="1"/>
</dbReference>
<keyword evidence="3" id="KW-0378">Hydrolase</keyword>